<gene>
    <name evidence="2" type="ORF">RDI58_000727</name>
</gene>
<keyword evidence="3" id="KW-1185">Reference proteome</keyword>
<reference evidence="2 3" key="1">
    <citation type="submission" date="2024-02" db="EMBL/GenBank/DDBJ databases">
        <title>de novo genome assembly of Solanum bulbocastanum strain 11H21.</title>
        <authorList>
            <person name="Hosaka A.J."/>
        </authorList>
    </citation>
    <scope>NUCLEOTIDE SEQUENCE [LARGE SCALE GENOMIC DNA]</scope>
    <source>
        <tissue evidence="2">Young leaves</tissue>
    </source>
</reference>
<dbReference type="EMBL" id="JBANQN010000001">
    <property type="protein sequence ID" value="KAK6802943.1"/>
    <property type="molecule type" value="Genomic_DNA"/>
</dbReference>
<name>A0AAN8U6P8_SOLBU</name>
<protein>
    <submittedName>
        <fullName evidence="2">Uncharacterized protein</fullName>
    </submittedName>
</protein>
<proteinExistence type="predicted"/>
<dbReference type="AlphaFoldDB" id="A0AAN8U6P8"/>
<evidence type="ECO:0000313" key="3">
    <source>
        <dbReference type="Proteomes" id="UP001371456"/>
    </source>
</evidence>
<feature type="region of interest" description="Disordered" evidence="1">
    <location>
        <begin position="49"/>
        <end position="82"/>
    </location>
</feature>
<accession>A0AAN8U6P8</accession>
<comment type="caution">
    <text evidence="2">The sequence shown here is derived from an EMBL/GenBank/DDBJ whole genome shotgun (WGS) entry which is preliminary data.</text>
</comment>
<evidence type="ECO:0000313" key="2">
    <source>
        <dbReference type="EMBL" id="KAK6802943.1"/>
    </source>
</evidence>
<organism evidence="2 3">
    <name type="scientific">Solanum bulbocastanum</name>
    <name type="common">Wild potato</name>
    <dbReference type="NCBI Taxonomy" id="147425"/>
    <lineage>
        <taxon>Eukaryota</taxon>
        <taxon>Viridiplantae</taxon>
        <taxon>Streptophyta</taxon>
        <taxon>Embryophyta</taxon>
        <taxon>Tracheophyta</taxon>
        <taxon>Spermatophyta</taxon>
        <taxon>Magnoliopsida</taxon>
        <taxon>eudicotyledons</taxon>
        <taxon>Gunneridae</taxon>
        <taxon>Pentapetalae</taxon>
        <taxon>asterids</taxon>
        <taxon>lamiids</taxon>
        <taxon>Solanales</taxon>
        <taxon>Solanaceae</taxon>
        <taxon>Solanoideae</taxon>
        <taxon>Solaneae</taxon>
        <taxon>Solanum</taxon>
    </lineage>
</organism>
<sequence length="82" mass="9643">MKDHKTGRQAIQGKSSYPQHYYPYVPPYSVSRFPYSVFNAQPYVHPLNHPHFQAPTQGNLRPQRLPYQVPYNPPPMQNYAQE</sequence>
<evidence type="ECO:0000256" key="1">
    <source>
        <dbReference type="SAM" id="MobiDB-lite"/>
    </source>
</evidence>
<dbReference type="Proteomes" id="UP001371456">
    <property type="component" value="Unassembled WGS sequence"/>
</dbReference>